<reference evidence="1 2" key="1">
    <citation type="submission" date="2019-10" db="EMBL/GenBank/DDBJ databases">
        <title>Complete genome sequences for adaption low water activity.</title>
        <authorList>
            <person name="Zhao L."/>
            <person name="Zhong J."/>
        </authorList>
    </citation>
    <scope>NUCLEOTIDE SEQUENCE [LARGE SCALE GENOMIC DNA]</scope>
    <source>
        <strain evidence="1 2">FDU301</strain>
    </source>
</reference>
<gene>
    <name evidence="1" type="ORF">FDZ14_18515</name>
</gene>
<dbReference type="RefSeq" id="WP_016763744.1">
    <property type="nucleotide sequence ID" value="NZ_CP045272.1"/>
</dbReference>
<dbReference type="AlphaFoldDB" id="A0A1I2WX19"/>
<proteinExistence type="predicted"/>
<accession>A0A1I2WX19</accession>
<evidence type="ECO:0000313" key="1">
    <source>
        <dbReference type="EMBL" id="QJX78078.1"/>
    </source>
</evidence>
<evidence type="ECO:0000313" key="2">
    <source>
        <dbReference type="Proteomes" id="UP000501076"/>
    </source>
</evidence>
<dbReference type="EMBL" id="CP045272">
    <property type="protein sequence ID" value="QJX78078.1"/>
    <property type="molecule type" value="Genomic_DNA"/>
</dbReference>
<name>A0A1I2WX19_PRIMG</name>
<organism evidence="1 2">
    <name type="scientific">Priestia megaterium</name>
    <name type="common">Bacillus megaterium</name>
    <dbReference type="NCBI Taxonomy" id="1404"/>
    <lineage>
        <taxon>Bacteria</taxon>
        <taxon>Bacillati</taxon>
        <taxon>Bacillota</taxon>
        <taxon>Bacilli</taxon>
        <taxon>Bacillales</taxon>
        <taxon>Bacillaceae</taxon>
        <taxon>Priestia</taxon>
    </lineage>
</organism>
<protein>
    <submittedName>
        <fullName evidence="1">Uncharacterized protein</fullName>
    </submittedName>
</protein>
<dbReference type="Proteomes" id="UP000501076">
    <property type="component" value="Chromosome"/>
</dbReference>
<sequence>MYRGRDMTKLSMISKKEWKDDELTYFHHSLQQITPYLNEEGRKIHRQIIEEIESRGGLPCIDSNCTHDKDIKSKG</sequence>